<sequence length="99" mass="11241">MPMTEISSDIKLYFINFHLSFKSTSGQGREAQALPGFVGHSFRRLFDEYLPPPVAALVDSRLEPEMFFPGIHLCRRLYITNLVLTSVNELPVNVLKCLV</sequence>
<evidence type="ECO:0000313" key="1">
    <source>
        <dbReference type="EMBL" id="KAG6465469.1"/>
    </source>
</evidence>
<reference evidence="1" key="1">
    <citation type="journal article" date="2016" name="Insect Biochem. Mol. Biol.">
        <title>Multifaceted biological insights from a draft genome sequence of the tobacco hornworm moth, Manduca sexta.</title>
        <authorList>
            <person name="Kanost M.R."/>
            <person name="Arrese E.L."/>
            <person name="Cao X."/>
            <person name="Chen Y.R."/>
            <person name="Chellapilla S."/>
            <person name="Goldsmith M.R."/>
            <person name="Grosse-Wilde E."/>
            <person name="Heckel D.G."/>
            <person name="Herndon N."/>
            <person name="Jiang H."/>
            <person name="Papanicolaou A."/>
            <person name="Qu J."/>
            <person name="Soulages J.L."/>
            <person name="Vogel H."/>
            <person name="Walters J."/>
            <person name="Waterhouse R.M."/>
            <person name="Ahn S.J."/>
            <person name="Almeida F.C."/>
            <person name="An C."/>
            <person name="Aqrawi P."/>
            <person name="Bretschneider A."/>
            <person name="Bryant W.B."/>
            <person name="Bucks S."/>
            <person name="Chao H."/>
            <person name="Chevignon G."/>
            <person name="Christen J.M."/>
            <person name="Clarke D.F."/>
            <person name="Dittmer N.T."/>
            <person name="Ferguson L.C.F."/>
            <person name="Garavelou S."/>
            <person name="Gordon K.H.J."/>
            <person name="Gunaratna R.T."/>
            <person name="Han Y."/>
            <person name="Hauser F."/>
            <person name="He Y."/>
            <person name="Heidel-Fischer H."/>
            <person name="Hirsh A."/>
            <person name="Hu Y."/>
            <person name="Jiang H."/>
            <person name="Kalra D."/>
            <person name="Klinner C."/>
            <person name="Konig C."/>
            <person name="Kovar C."/>
            <person name="Kroll A.R."/>
            <person name="Kuwar S.S."/>
            <person name="Lee S.L."/>
            <person name="Lehman R."/>
            <person name="Li K."/>
            <person name="Li Z."/>
            <person name="Liang H."/>
            <person name="Lovelace S."/>
            <person name="Lu Z."/>
            <person name="Mansfield J.H."/>
            <person name="McCulloch K.J."/>
            <person name="Mathew T."/>
            <person name="Morton B."/>
            <person name="Muzny D.M."/>
            <person name="Neunemann D."/>
            <person name="Ongeri F."/>
            <person name="Pauchet Y."/>
            <person name="Pu L.L."/>
            <person name="Pyrousis I."/>
            <person name="Rao X.J."/>
            <person name="Redding A."/>
            <person name="Roesel C."/>
            <person name="Sanchez-Gracia A."/>
            <person name="Schaack S."/>
            <person name="Shukla A."/>
            <person name="Tetreau G."/>
            <person name="Wang Y."/>
            <person name="Xiong G.H."/>
            <person name="Traut W."/>
            <person name="Walsh T.K."/>
            <person name="Worley K.C."/>
            <person name="Wu D."/>
            <person name="Wu W."/>
            <person name="Wu Y.Q."/>
            <person name="Zhang X."/>
            <person name="Zou Z."/>
            <person name="Zucker H."/>
            <person name="Briscoe A.D."/>
            <person name="Burmester T."/>
            <person name="Clem R.J."/>
            <person name="Feyereisen R."/>
            <person name="Grimmelikhuijzen C.J.P."/>
            <person name="Hamodrakas S.J."/>
            <person name="Hansson B.S."/>
            <person name="Huguet E."/>
            <person name="Jermiin L.S."/>
            <person name="Lan Q."/>
            <person name="Lehman H.K."/>
            <person name="Lorenzen M."/>
            <person name="Merzendorfer H."/>
            <person name="Michalopoulos I."/>
            <person name="Morton D.B."/>
            <person name="Muthukrishnan S."/>
            <person name="Oakeshott J.G."/>
            <person name="Palmer W."/>
            <person name="Park Y."/>
            <person name="Passarelli A.L."/>
            <person name="Rozas J."/>
            <person name="Schwartz L.M."/>
            <person name="Smith W."/>
            <person name="Southgate A."/>
            <person name="Vilcinskas A."/>
            <person name="Vogt R."/>
            <person name="Wang P."/>
            <person name="Werren J."/>
            <person name="Yu X.Q."/>
            <person name="Zhou J.J."/>
            <person name="Brown S.J."/>
            <person name="Scherer S.E."/>
            <person name="Richards S."/>
            <person name="Blissard G.W."/>
        </authorList>
    </citation>
    <scope>NUCLEOTIDE SEQUENCE</scope>
</reference>
<dbReference type="Proteomes" id="UP000791440">
    <property type="component" value="Unassembled WGS sequence"/>
</dbReference>
<dbReference type="EMBL" id="JH669530">
    <property type="protein sequence ID" value="KAG6465469.1"/>
    <property type="molecule type" value="Genomic_DNA"/>
</dbReference>
<comment type="caution">
    <text evidence="1">The sequence shown here is derived from an EMBL/GenBank/DDBJ whole genome shotgun (WGS) entry which is preliminary data.</text>
</comment>
<name>A0A922D0Y6_MANSE</name>
<evidence type="ECO:0000313" key="2">
    <source>
        <dbReference type="Proteomes" id="UP000791440"/>
    </source>
</evidence>
<proteinExistence type="predicted"/>
<gene>
    <name evidence="1" type="ORF">O3G_MSEX015171</name>
</gene>
<reference evidence="1" key="2">
    <citation type="submission" date="2020-12" db="EMBL/GenBank/DDBJ databases">
        <authorList>
            <person name="Kanost M."/>
        </authorList>
    </citation>
    <scope>NUCLEOTIDE SEQUENCE</scope>
</reference>
<accession>A0A922D0Y6</accession>
<protein>
    <submittedName>
        <fullName evidence="1">Uncharacterized protein</fullName>
    </submittedName>
</protein>
<dbReference type="AlphaFoldDB" id="A0A922D0Y6"/>
<keyword evidence="2" id="KW-1185">Reference proteome</keyword>
<organism evidence="1 2">
    <name type="scientific">Manduca sexta</name>
    <name type="common">Tobacco hawkmoth</name>
    <name type="synonym">Tobacco hornworm</name>
    <dbReference type="NCBI Taxonomy" id="7130"/>
    <lineage>
        <taxon>Eukaryota</taxon>
        <taxon>Metazoa</taxon>
        <taxon>Ecdysozoa</taxon>
        <taxon>Arthropoda</taxon>
        <taxon>Hexapoda</taxon>
        <taxon>Insecta</taxon>
        <taxon>Pterygota</taxon>
        <taxon>Neoptera</taxon>
        <taxon>Endopterygota</taxon>
        <taxon>Lepidoptera</taxon>
        <taxon>Glossata</taxon>
        <taxon>Ditrysia</taxon>
        <taxon>Bombycoidea</taxon>
        <taxon>Sphingidae</taxon>
        <taxon>Sphinginae</taxon>
        <taxon>Sphingini</taxon>
        <taxon>Manduca</taxon>
    </lineage>
</organism>